<name>A0A6G1X6K2_9BACI</name>
<keyword evidence="1" id="KW-0472">Membrane</keyword>
<keyword evidence="1" id="KW-1133">Transmembrane helix</keyword>
<dbReference type="EMBL" id="WJNH01000005">
    <property type="protein sequence ID" value="MRG86510.1"/>
    <property type="molecule type" value="Genomic_DNA"/>
</dbReference>
<organism evidence="2 3">
    <name type="scientific">Salinibacillus xinjiangensis</name>
    <dbReference type="NCBI Taxonomy" id="1229268"/>
    <lineage>
        <taxon>Bacteria</taxon>
        <taxon>Bacillati</taxon>
        <taxon>Bacillota</taxon>
        <taxon>Bacilli</taxon>
        <taxon>Bacillales</taxon>
        <taxon>Bacillaceae</taxon>
        <taxon>Salinibacillus</taxon>
    </lineage>
</organism>
<gene>
    <name evidence="2" type="primary">prli42</name>
    <name evidence="2" type="ORF">GH754_09225</name>
</gene>
<evidence type="ECO:0000256" key="1">
    <source>
        <dbReference type="SAM" id="Phobius"/>
    </source>
</evidence>
<feature type="transmembrane region" description="Helical" evidence="1">
    <location>
        <begin position="25"/>
        <end position="47"/>
    </location>
</feature>
<sequence length="48" mass="5486">MAKKKKNTAVQNKPKKSKREKRMKIIIYLMVLAMILSSLLAGAGMFLY</sequence>
<protein>
    <submittedName>
        <fullName evidence="2">Stressosome-associated protein Prli42</fullName>
    </submittedName>
</protein>
<accession>A0A6G1X6K2</accession>
<dbReference type="NCBIfam" id="NF033880">
    <property type="entry name" value="Prli42"/>
    <property type="match status" value="1"/>
</dbReference>
<keyword evidence="1" id="KW-0812">Transmembrane</keyword>
<dbReference type="RefSeq" id="WP_153728424.1">
    <property type="nucleotide sequence ID" value="NZ_WJNH01000005.1"/>
</dbReference>
<evidence type="ECO:0000313" key="2">
    <source>
        <dbReference type="EMBL" id="MRG86510.1"/>
    </source>
</evidence>
<dbReference type="InterPro" id="IPR049722">
    <property type="entry name" value="Prli42-like"/>
</dbReference>
<reference evidence="2 3" key="1">
    <citation type="submission" date="2019-11" db="EMBL/GenBank/DDBJ databases">
        <authorList>
            <person name="Li J."/>
        </authorList>
    </citation>
    <scope>NUCLEOTIDE SEQUENCE [LARGE SCALE GENOMIC DNA]</scope>
    <source>
        <strain evidence="2 3">J4</strain>
    </source>
</reference>
<keyword evidence="3" id="KW-1185">Reference proteome</keyword>
<evidence type="ECO:0000313" key="3">
    <source>
        <dbReference type="Proteomes" id="UP000480185"/>
    </source>
</evidence>
<dbReference type="AlphaFoldDB" id="A0A6G1X6K2"/>
<comment type="caution">
    <text evidence="2">The sequence shown here is derived from an EMBL/GenBank/DDBJ whole genome shotgun (WGS) entry which is preliminary data.</text>
</comment>
<proteinExistence type="predicted"/>
<dbReference type="Proteomes" id="UP000480185">
    <property type="component" value="Unassembled WGS sequence"/>
</dbReference>